<reference evidence="1 2" key="1">
    <citation type="submission" date="2018-04" db="EMBL/GenBank/DDBJ databases">
        <authorList>
            <person name="Zhang X."/>
            <person name="Yuan J."/>
            <person name="Li F."/>
            <person name="Xiang J."/>
        </authorList>
    </citation>
    <scope>NUCLEOTIDE SEQUENCE [LARGE SCALE GENOMIC DNA]</scope>
    <source>
        <tissue evidence="1">Muscle</tissue>
    </source>
</reference>
<organism evidence="1 2">
    <name type="scientific">Penaeus vannamei</name>
    <name type="common">Whiteleg shrimp</name>
    <name type="synonym">Litopenaeus vannamei</name>
    <dbReference type="NCBI Taxonomy" id="6689"/>
    <lineage>
        <taxon>Eukaryota</taxon>
        <taxon>Metazoa</taxon>
        <taxon>Ecdysozoa</taxon>
        <taxon>Arthropoda</taxon>
        <taxon>Crustacea</taxon>
        <taxon>Multicrustacea</taxon>
        <taxon>Malacostraca</taxon>
        <taxon>Eumalacostraca</taxon>
        <taxon>Eucarida</taxon>
        <taxon>Decapoda</taxon>
        <taxon>Dendrobranchiata</taxon>
        <taxon>Penaeoidea</taxon>
        <taxon>Penaeidae</taxon>
        <taxon>Penaeus</taxon>
    </lineage>
</organism>
<keyword evidence="1" id="KW-0449">Lipoprotein</keyword>
<dbReference type="Proteomes" id="UP000283509">
    <property type="component" value="Unassembled WGS sequence"/>
</dbReference>
<gene>
    <name evidence="1" type="ORF">C7M84_011241</name>
</gene>
<evidence type="ECO:0000313" key="2">
    <source>
        <dbReference type="Proteomes" id="UP000283509"/>
    </source>
</evidence>
<evidence type="ECO:0000313" key="1">
    <source>
        <dbReference type="EMBL" id="ROT70455.1"/>
    </source>
</evidence>
<comment type="caution">
    <text evidence="1">The sequence shown here is derived from an EMBL/GenBank/DDBJ whole genome shotgun (WGS) entry which is preliminary data.</text>
</comment>
<keyword evidence="2" id="KW-1185">Reference proteome</keyword>
<accession>A0A423T216</accession>
<proteinExistence type="predicted"/>
<dbReference type="OrthoDB" id="6384109at2759"/>
<name>A0A423T216_PENVA</name>
<reference evidence="1 2" key="2">
    <citation type="submission" date="2019-01" db="EMBL/GenBank/DDBJ databases">
        <title>The decoding of complex shrimp genome reveals the adaptation for benthos swimmer, frequently molting mechanism and breeding impact on genome.</title>
        <authorList>
            <person name="Sun Y."/>
            <person name="Gao Y."/>
            <person name="Yu Y."/>
        </authorList>
    </citation>
    <scope>NUCLEOTIDE SEQUENCE [LARGE SCALE GENOMIC DNA]</scope>
    <source>
        <tissue evidence="1">Muscle</tissue>
    </source>
</reference>
<sequence>MALTTSETYAIHFELDVKTAFHATVKIDTPIFPTTTATLNLAPANVELIVNTPNGVHKVKLNWRMTYRMPADYLIHLEVSSPIFPEDYVANVALAGDWSNMQVKAELQEGSSTHLFEGTITSSKTKGHISFTIMTPYKGLNKVAFETSLDFSDDVELNVMISHGDVFNTLDVNLNMNDRSFIAEAKSPYLPAGQASAEAKLTGNVNKNMQIKMALKSGEQNISGTLNVKVNSVKDIEANMKILTPFKGYKKMTFHAFYTEDDMKHILVYSNKPLNYRVELHFGDSNNTMKGELTLVTPFENFENIKAKLEVPLNTFAPSIATNVYVNGDSYGGNLGLRTKAPYELTAGYHAADLPSAKFHIRTDSSFISLFA</sequence>
<dbReference type="AlphaFoldDB" id="A0A423T216"/>
<dbReference type="EMBL" id="QCYY01002421">
    <property type="protein sequence ID" value="ROT70455.1"/>
    <property type="molecule type" value="Genomic_DNA"/>
</dbReference>
<protein>
    <submittedName>
        <fullName evidence="1">Glucan pattern-recognition lipoprotein</fullName>
    </submittedName>
</protein>